<dbReference type="EMBL" id="MARB01000003">
    <property type="protein sequence ID" value="ODJ89110.1"/>
    <property type="molecule type" value="Genomic_DNA"/>
</dbReference>
<evidence type="ECO:0000256" key="1">
    <source>
        <dbReference type="ARBA" id="ARBA00004651"/>
    </source>
</evidence>
<dbReference type="GO" id="GO:0044874">
    <property type="term" value="P:lipoprotein localization to outer membrane"/>
    <property type="evidence" value="ECO:0007669"/>
    <property type="project" value="TreeGrafter"/>
</dbReference>
<feature type="transmembrane region" description="Helical" evidence="7">
    <location>
        <begin position="20"/>
        <end position="39"/>
    </location>
</feature>
<dbReference type="GO" id="GO:0098797">
    <property type="term" value="C:plasma membrane protein complex"/>
    <property type="evidence" value="ECO:0007669"/>
    <property type="project" value="TreeGrafter"/>
</dbReference>
<keyword evidence="4 7" id="KW-0812">Transmembrane</keyword>
<dbReference type="InterPro" id="IPR003838">
    <property type="entry name" value="ABC3_permease_C"/>
</dbReference>
<protein>
    <submittedName>
        <fullName evidence="10">FtsX-like permease family protein</fullName>
    </submittedName>
</protein>
<sequence>MRALNLKLLRNLWKLRGQVLAIAVVIASGVAVLVMSLSAQQALQDTAAAYYERQRFAEVFSNVKRAPLRLVERISTIPGVRSVEARIKQFATLSIEGFEEPVIGHLVSIPEQGEPRLNRLVMRSGRLVAPGHPDEAVLSEPFAEAHDLQPGDQFQALMNGNQRTLTVVGIALSPEFIYAIGPGALTPDDMRYGIIWLGQEAMAAAYDLDGAFNDLSLGLLHDTNPEQVIERLDRLLERYGSQGAIARKDQISNWFLMNEIEQLKNMSTILPTIFLAVAAFLSNMVLSRLIATDRSEIGLMKAFGYSNWQVGWHYTKLVMAMASVGILLGWLLGAWLGRVNTELYAEFFRFPLLIFRPDAGVFAIGAIVSLIAALAGSLGSVRHAATLPPAEAMLPPAPPMFRKTALSKSRAGHWLDQPTRIILRQIFRSPIRALLTSLGIALSVAVMVMALQWIDSIEKIVQVYFHDAQRQSMTVGLVETQSDTVLNEFRRMPGVLAAEPMRAVSADFLVGHRSHRGAIEGVLPNPHLQRVYDAGGEVLQVPPDGLIFSTRLASKLGVGIGDTVRVEVLQDRRPKREIPVVDLFETYMGTPAYMHIQALNRLMDQRPSLEAVNLLVDKHQLSSLYQRLKSLPKVSAVVLKDAAVKEFNDTMAETIMIYITFFAAFACALGFGVVYNSTRIALSERGRELATLRVLGFHRGEISYILLGEAALLILVGLPLGCFVGHGLGWVMTSAMDSELYRIPLVIKAATDATAVLVTLGATAISAAVVRRRLDHLDLIAVLKTRE</sequence>
<dbReference type="PANTHER" id="PTHR30489">
    <property type="entry name" value="LIPOPROTEIN-RELEASING SYSTEM TRANSMEMBRANE PROTEIN LOLE"/>
    <property type="match status" value="1"/>
</dbReference>
<feature type="transmembrane region" description="Helical" evidence="7">
    <location>
        <begin position="702"/>
        <end position="726"/>
    </location>
</feature>
<feature type="domain" description="ABC3 transporter permease C-terminal" evidence="8">
    <location>
        <begin position="661"/>
        <end position="773"/>
    </location>
</feature>
<feature type="transmembrane region" description="Helical" evidence="7">
    <location>
        <begin position="655"/>
        <end position="675"/>
    </location>
</feature>
<evidence type="ECO:0000256" key="5">
    <source>
        <dbReference type="ARBA" id="ARBA00022989"/>
    </source>
</evidence>
<keyword evidence="3" id="KW-1003">Cell membrane</keyword>
<comment type="subcellular location">
    <subcellularLocation>
        <location evidence="1">Cell membrane</location>
        <topology evidence="1">Multi-pass membrane protein</topology>
    </subcellularLocation>
</comment>
<comment type="similarity">
    <text evidence="2">Belongs to the ABC-4 integral membrane protein family. LolC/E subfamily.</text>
</comment>
<dbReference type="AlphaFoldDB" id="A0A7Z1AGH2"/>
<dbReference type="RefSeq" id="WP_069121336.1">
    <property type="nucleotide sequence ID" value="NZ_MARB01000003.1"/>
</dbReference>
<feature type="transmembrane region" description="Helical" evidence="7">
    <location>
        <begin position="359"/>
        <end position="378"/>
    </location>
</feature>
<evidence type="ECO:0000313" key="10">
    <source>
        <dbReference type="EMBL" id="ODJ89110.1"/>
    </source>
</evidence>
<feature type="domain" description="MacB-like periplasmic core" evidence="9">
    <location>
        <begin position="434"/>
        <end position="608"/>
    </location>
</feature>
<feature type="transmembrane region" description="Helical" evidence="7">
    <location>
        <begin position="317"/>
        <end position="339"/>
    </location>
</feature>
<dbReference type="Proteomes" id="UP000094769">
    <property type="component" value="Unassembled WGS sequence"/>
</dbReference>
<dbReference type="Pfam" id="PF02687">
    <property type="entry name" value="FtsX"/>
    <property type="match status" value="2"/>
</dbReference>
<feature type="domain" description="MacB-like periplasmic core" evidence="9">
    <location>
        <begin position="20"/>
        <end position="186"/>
    </location>
</feature>
<dbReference type="InterPro" id="IPR025857">
    <property type="entry name" value="MacB_PCD"/>
</dbReference>
<proteinExistence type="inferred from homology"/>
<keyword evidence="5 7" id="KW-1133">Transmembrane helix</keyword>
<dbReference type="InterPro" id="IPR051447">
    <property type="entry name" value="Lipoprotein-release_system"/>
</dbReference>
<dbReference type="Pfam" id="PF12704">
    <property type="entry name" value="MacB_PCD"/>
    <property type="match status" value="2"/>
</dbReference>
<evidence type="ECO:0000256" key="6">
    <source>
        <dbReference type="ARBA" id="ARBA00023136"/>
    </source>
</evidence>
<reference evidence="10 11" key="1">
    <citation type="submission" date="2016-06" db="EMBL/GenBank/DDBJ databases">
        <title>Genome sequence of endosymbiont of Candidatus Endolucinida thiodiazotropha.</title>
        <authorList>
            <person name="Poehlein A."/>
            <person name="Koenig S."/>
            <person name="Heiden S.E."/>
            <person name="Thuermer A."/>
            <person name="Voget S."/>
            <person name="Daniel R."/>
            <person name="Markert S."/>
            <person name="Gros O."/>
            <person name="Schweder T."/>
        </authorList>
    </citation>
    <scope>NUCLEOTIDE SEQUENCE [LARGE SCALE GENOMIC DNA]</scope>
    <source>
        <strain evidence="10 11">COS</strain>
    </source>
</reference>
<evidence type="ECO:0000313" key="11">
    <source>
        <dbReference type="Proteomes" id="UP000094769"/>
    </source>
</evidence>
<feature type="transmembrane region" description="Helical" evidence="7">
    <location>
        <begin position="269"/>
        <end position="291"/>
    </location>
</feature>
<comment type="caution">
    <text evidence="10">The sequence shown here is derived from an EMBL/GenBank/DDBJ whole genome shotgun (WGS) entry which is preliminary data.</text>
</comment>
<evidence type="ECO:0000256" key="3">
    <source>
        <dbReference type="ARBA" id="ARBA00022475"/>
    </source>
</evidence>
<evidence type="ECO:0000256" key="2">
    <source>
        <dbReference type="ARBA" id="ARBA00005236"/>
    </source>
</evidence>
<accession>A0A7Z1AGH2</accession>
<feature type="domain" description="ABC3 transporter permease C-terminal" evidence="8">
    <location>
        <begin position="269"/>
        <end position="389"/>
    </location>
</feature>
<feature type="transmembrane region" description="Helical" evidence="7">
    <location>
        <begin position="433"/>
        <end position="454"/>
    </location>
</feature>
<keyword evidence="11" id="KW-1185">Reference proteome</keyword>
<dbReference type="PANTHER" id="PTHR30489:SF0">
    <property type="entry name" value="LIPOPROTEIN-RELEASING SYSTEM TRANSMEMBRANE PROTEIN LOLE"/>
    <property type="match status" value="1"/>
</dbReference>
<keyword evidence="6 7" id="KW-0472">Membrane</keyword>
<gene>
    <name evidence="10" type="ORF">CODIS_07230</name>
</gene>
<name>A0A7Z1AGH2_9GAMM</name>
<feature type="transmembrane region" description="Helical" evidence="7">
    <location>
        <begin position="746"/>
        <end position="770"/>
    </location>
</feature>
<evidence type="ECO:0000256" key="4">
    <source>
        <dbReference type="ARBA" id="ARBA00022692"/>
    </source>
</evidence>
<evidence type="ECO:0000259" key="8">
    <source>
        <dbReference type="Pfam" id="PF02687"/>
    </source>
</evidence>
<evidence type="ECO:0000256" key="7">
    <source>
        <dbReference type="SAM" id="Phobius"/>
    </source>
</evidence>
<evidence type="ECO:0000259" key="9">
    <source>
        <dbReference type="Pfam" id="PF12704"/>
    </source>
</evidence>
<organism evidence="10 11">
    <name type="scientific">Candidatus Thiodiazotropha endolucinida</name>
    <dbReference type="NCBI Taxonomy" id="1655433"/>
    <lineage>
        <taxon>Bacteria</taxon>
        <taxon>Pseudomonadati</taxon>
        <taxon>Pseudomonadota</taxon>
        <taxon>Gammaproteobacteria</taxon>
        <taxon>Chromatiales</taxon>
        <taxon>Sedimenticolaceae</taxon>
        <taxon>Candidatus Thiodiazotropha</taxon>
    </lineage>
</organism>
<dbReference type="OrthoDB" id="5137249at2"/>